<protein>
    <submittedName>
        <fullName evidence="2">BQ2448_4088 protein</fullName>
    </submittedName>
</protein>
<feature type="compositionally biased region" description="Low complexity" evidence="1">
    <location>
        <begin position="42"/>
        <end position="90"/>
    </location>
</feature>
<keyword evidence="3" id="KW-1185">Reference proteome</keyword>
<dbReference type="EMBL" id="FMSP01000009">
    <property type="protein sequence ID" value="SCV72551.1"/>
    <property type="molecule type" value="Genomic_DNA"/>
</dbReference>
<accession>A0A238FK85</accession>
<evidence type="ECO:0000313" key="3">
    <source>
        <dbReference type="Proteomes" id="UP000198372"/>
    </source>
</evidence>
<feature type="compositionally biased region" description="Polar residues" evidence="1">
    <location>
        <begin position="20"/>
        <end position="32"/>
    </location>
</feature>
<proteinExistence type="predicted"/>
<dbReference type="Proteomes" id="UP000198372">
    <property type="component" value="Unassembled WGS sequence"/>
</dbReference>
<dbReference type="OrthoDB" id="2537530at2759"/>
<feature type="region of interest" description="Disordered" evidence="1">
    <location>
        <begin position="1"/>
        <end position="90"/>
    </location>
</feature>
<name>A0A238FK85_9BASI</name>
<evidence type="ECO:0000313" key="2">
    <source>
        <dbReference type="EMBL" id="SCV72551.1"/>
    </source>
</evidence>
<organism evidence="2 3">
    <name type="scientific">Microbotryum intermedium</name>
    <dbReference type="NCBI Taxonomy" id="269621"/>
    <lineage>
        <taxon>Eukaryota</taxon>
        <taxon>Fungi</taxon>
        <taxon>Dikarya</taxon>
        <taxon>Basidiomycota</taxon>
        <taxon>Pucciniomycotina</taxon>
        <taxon>Microbotryomycetes</taxon>
        <taxon>Microbotryales</taxon>
        <taxon>Microbotryaceae</taxon>
        <taxon>Microbotryum</taxon>
    </lineage>
</organism>
<reference evidence="3" key="1">
    <citation type="submission" date="2016-09" db="EMBL/GenBank/DDBJ databases">
        <authorList>
            <person name="Jeantristanb JTB J.-T."/>
            <person name="Ricardo R."/>
        </authorList>
    </citation>
    <scope>NUCLEOTIDE SEQUENCE [LARGE SCALE GENOMIC DNA]</scope>
</reference>
<sequence>MRDDDSSAITCFPSPGVAYKSTSSQPLQNQGSAYIRGKTGHSNAATSASSSSSSEGLDSFSSDSNSPRPSSFSSTISFNSPSLSPSDSTSNIPSMVLRRFAQRQADLLHEQRPNLHVVVVALPPNDGALQLDGTRDFNGERRVDGELVAYEKIFYASAFTEDIVFGVYLFEQGRLTLDKMNDVYAFASLSWEKFGPYVFFDPMSPI</sequence>
<dbReference type="AlphaFoldDB" id="A0A238FK85"/>
<evidence type="ECO:0000256" key="1">
    <source>
        <dbReference type="SAM" id="MobiDB-lite"/>
    </source>
</evidence>
<gene>
    <name evidence="2" type="ORF">BQ2448_4088</name>
</gene>